<comment type="similarity">
    <text evidence="1 3">Belongs to the enoyl-CoA hydratase/isomerase family.</text>
</comment>
<keyword evidence="6" id="KW-1185">Reference proteome</keyword>
<dbReference type="Pfam" id="PF00378">
    <property type="entry name" value="ECH_1"/>
    <property type="match status" value="1"/>
</dbReference>
<proteinExistence type="inferred from homology"/>
<dbReference type="InterPro" id="IPR029045">
    <property type="entry name" value="ClpP/crotonase-like_dom_sf"/>
</dbReference>
<dbReference type="EMBL" id="FZOT01000027">
    <property type="protein sequence ID" value="SNT34394.1"/>
    <property type="molecule type" value="Genomic_DNA"/>
</dbReference>
<accession>A0A239LXM8</accession>
<dbReference type="PANTHER" id="PTHR11941">
    <property type="entry name" value="ENOYL-COA HYDRATASE-RELATED"/>
    <property type="match status" value="1"/>
</dbReference>
<dbReference type="GO" id="GO:0016829">
    <property type="term" value="F:lyase activity"/>
    <property type="evidence" value="ECO:0007669"/>
    <property type="project" value="UniProtKB-KW"/>
</dbReference>
<dbReference type="InterPro" id="IPR014748">
    <property type="entry name" value="Enoyl-CoA_hydra_C"/>
</dbReference>
<dbReference type="OrthoDB" id="9774843at2"/>
<dbReference type="RefSeq" id="WP_089401649.1">
    <property type="nucleotide sequence ID" value="NZ_FZOT01000027.1"/>
</dbReference>
<organism evidence="5 6">
    <name type="scientific">Noviherbaspirillum humi</name>
    <dbReference type="NCBI Taxonomy" id="1688639"/>
    <lineage>
        <taxon>Bacteria</taxon>
        <taxon>Pseudomonadati</taxon>
        <taxon>Pseudomonadota</taxon>
        <taxon>Betaproteobacteria</taxon>
        <taxon>Burkholderiales</taxon>
        <taxon>Oxalobacteraceae</taxon>
        <taxon>Noviherbaspirillum</taxon>
    </lineage>
</organism>
<evidence type="ECO:0000256" key="3">
    <source>
        <dbReference type="RuleBase" id="RU003707"/>
    </source>
</evidence>
<evidence type="ECO:0000256" key="1">
    <source>
        <dbReference type="ARBA" id="ARBA00005254"/>
    </source>
</evidence>
<dbReference type="Proteomes" id="UP000198284">
    <property type="component" value="Unassembled WGS sequence"/>
</dbReference>
<dbReference type="CDD" id="cd06558">
    <property type="entry name" value="crotonase-like"/>
    <property type="match status" value="1"/>
</dbReference>
<name>A0A239LXM8_9BURK</name>
<dbReference type="Gene3D" id="1.10.12.10">
    <property type="entry name" value="Lyase 2-enoyl-coa Hydratase, Chain A, domain 2"/>
    <property type="match status" value="1"/>
</dbReference>
<dbReference type="SUPFAM" id="SSF52096">
    <property type="entry name" value="ClpP/crotonase"/>
    <property type="match status" value="1"/>
</dbReference>
<gene>
    <name evidence="5" type="ORF">SAMN06265795_1272</name>
</gene>
<dbReference type="Gene3D" id="3.90.226.10">
    <property type="entry name" value="2-enoyl-CoA Hydratase, Chain A, domain 1"/>
    <property type="match status" value="1"/>
</dbReference>
<dbReference type="GO" id="GO:0006635">
    <property type="term" value="P:fatty acid beta-oxidation"/>
    <property type="evidence" value="ECO:0007669"/>
    <property type="project" value="TreeGrafter"/>
</dbReference>
<keyword evidence="2" id="KW-0456">Lyase</keyword>
<dbReference type="InterPro" id="IPR018376">
    <property type="entry name" value="Enoyl-CoA_hyd/isom_CS"/>
</dbReference>
<evidence type="ECO:0000313" key="6">
    <source>
        <dbReference type="Proteomes" id="UP000198284"/>
    </source>
</evidence>
<evidence type="ECO:0000313" key="5">
    <source>
        <dbReference type="EMBL" id="SNT34394.1"/>
    </source>
</evidence>
<sequence length="263" mass="28450">MEAVLYEKRGHVGWLAINRPQAMNAMDSHAHLALSQALDAIQSDDEVRVVVLTGSGERAFSAGRDLKEVAAEASMSPAEKEALAQRWKQARRLTDRHDFFKPIIARVNGLAYGGGFELALACDVIVAAEHAGFALPEPKRGLIAMAGGVHRLPRQLPQKVAMGLMLTGRVLPAARAYELGLVNQVVPPAELDAAVDAWVADMLECAPLSLQSTKQCALLGLGQPLEQAMMAVYPLEEKRKASADTIEGPKAFAEKRKPQWTGR</sequence>
<evidence type="ECO:0000256" key="4">
    <source>
        <dbReference type="SAM" id="MobiDB-lite"/>
    </source>
</evidence>
<dbReference type="AlphaFoldDB" id="A0A239LXM8"/>
<dbReference type="PROSITE" id="PS00166">
    <property type="entry name" value="ENOYL_COA_HYDRATASE"/>
    <property type="match status" value="1"/>
</dbReference>
<dbReference type="PANTHER" id="PTHR11941:SF54">
    <property type="entry name" value="ENOYL-COA HYDRATASE, MITOCHONDRIAL"/>
    <property type="match status" value="1"/>
</dbReference>
<dbReference type="InterPro" id="IPR001753">
    <property type="entry name" value="Enoyl-CoA_hydra/iso"/>
</dbReference>
<reference evidence="5 6" key="1">
    <citation type="submission" date="2017-06" db="EMBL/GenBank/DDBJ databases">
        <authorList>
            <person name="Kim H.J."/>
            <person name="Triplett B.A."/>
        </authorList>
    </citation>
    <scope>NUCLEOTIDE SEQUENCE [LARGE SCALE GENOMIC DNA]</scope>
    <source>
        <strain evidence="5 6">U15</strain>
    </source>
</reference>
<evidence type="ECO:0000256" key="2">
    <source>
        <dbReference type="ARBA" id="ARBA00023239"/>
    </source>
</evidence>
<feature type="region of interest" description="Disordered" evidence="4">
    <location>
        <begin position="242"/>
        <end position="263"/>
    </location>
</feature>
<protein>
    <submittedName>
        <fullName evidence="5">Crotonobetainyl-CoA hydratase/dehydration protein DpgD</fullName>
    </submittedName>
</protein>
<dbReference type="FunFam" id="3.90.226.10:FF:000009">
    <property type="entry name" value="Carnitinyl-CoA dehydratase"/>
    <property type="match status" value="1"/>
</dbReference>